<dbReference type="NCBIfam" id="TIGR01494">
    <property type="entry name" value="ATPase_P-type"/>
    <property type="match status" value="1"/>
</dbReference>
<keyword evidence="13" id="KW-0406">Ion transport</keyword>
<feature type="region of interest" description="Disordered" evidence="16">
    <location>
        <begin position="1"/>
        <end position="161"/>
    </location>
</feature>
<evidence type="ECO:0000256" key="2">
    <source>
        <dbReference type="ARBA" id="ARBA00006024"/>
    </source>
</evidence>
<name>A0ABV6RW54_9GAMM</name>
<feature type="transmembrane region" description="Helical" evidence="15">
    <location>
        <begin position="169"/>
        <end position="190"/>
    </location>
</feature>
<evidence type="ECO:0000256" key="15">
    <source>
        <dbReference type="RuleBase" id="RU362081"/>
    </source>
</evidence>
<evidence type="ECO:0000256" key="11">
    <source>
        <dbReference type="ARBA" id="ARBA00022967"/>
    </source>
</evidence>
<feature type="transmembrane region" description="Helical" evidence="15">
    <location>
        <begin position="235"/>
        <end position="255"/>
    </location>
</feature>
<feature type="compositionally biased region" description="Basic residues" evidence="16">
    <location>
        <begin position="59"/>
        <end position="76"/>
    </location>
</feature>
<dbReference type="SUPFAM" id="SSF81653">
    <property type="entry name" value="Calcium ATPase, transduction domain A"/>
    <property type="match status" value="1"/>
</dbReference>
<keyword evidence="7 15" id="KW-0479">Metal-binding</keyword>
<dbReference type="InterPro" id="IPR027256">
    <property type="entry name" value="P-typ_ATPase_IB"/>
</dbReference>
<keyword evidence="8 15" id="KW-0547">Nucleotide-binding</keyword>
<dbReference type="Gene3D" id="3.40.50.1000">
    <property type="entry name" value="HAD superfamily/HAD-like"/>
    <property type="match status" value="1"/>
</dbReference>
<accession>A0ABV6RW54</accession>
<evidence type="ECO:0000256" key="14">
    <source>
        <dbReference type="ARBA" id="ARBA00023136"/>
    </source>
</evidence>
<evidence type="ECO:0000256" key="4">
    <source>
        <dbReference type="ARBA" id="ARBA00022475"/>
    </source>
</evidence>
<keyword evidence="5" id="KW-0597">Phosphoprotein</keyword>
<dbReference type="InterPro" id="IPR059000">
    <property type="entry name" value="ATPase_P-type_domA"/>
</dbReference>
<feature type="transmembrane region" description="Helical" evidence="15">
    <location>
        <begin position="202"/>
        <end position="223"/>
    </location>
</feature>
<evidence type="ECO:0000256" key="7">
    <source>
        <dbReference type="ARBA" id="ARBA00022723"/>
    </source>
</evidence>
<evidence type="ECO:0000256" key="5">
    <source>
        <dbReference type="ARBA" id="ARBA00022553"/>
    </source>
</evidence>
<keyword evidence="10" id="KW-0460">Magnesium</keyword>
<evidence type="ECO:0000256" key="1">
    <source>
        <dbReference type="ARBA" id="ARBA00004651"/>
    </source>
</evidence>
<dbReference type="EMBL" id="JBHLTG010000007">
    <property type="protein sequence ID" value="MFC0681212.1"/>
    <property type="molecule type" value="Genomic_DNA"/>
</dbReference>
<dbReference type="Gene3D" id="3.40.1110.10">
    <property type="entry name" value="Calcium-transporting ATPase, cytoplasmic domain N"/>
    <property type="match status" value="1"/>
</dbReference>
<dbReference type="Gene3D" id="2.70.150.10">
    <property type="entry name" value="Calcium-transporting ATPase, cytoplasmic transduction domain A"/>
    <property type="match status" value="1"/>
</dbReference>
<dbReference type="RefSeq" id="WP_386673619.1">
    <property type="nucleotide sequence ID" value="NZ_JBHLTG010000007.1"/>
</dbReference>
<feature type="transmembrane region" description="Helical" evidence="15">
    <location>
        <begin position="261"/>
        <end position="278"/>
    </location>
</feature>
<dbReference type="PRINTS" id="PR00119">
    <property type="entry name" value="CATATPASE"/>
</dbReference>
<keyword evidence="6 15" id="KW-0812">Transmembrane</keyword>
<keyword evidence="9 15" id="KW-0067">ATP-binding</keyword>
<comment type="similarity">
    <text evidence="2 15">Belongs to the cation transport ATPase (P-type) (TC 3.A.3) family. Type IB subfamily.</text>
</comment>
<dbReference type="NCBIfam" id="TIGR01525">
    <property type="entry name" value="ATPase-IB_hvy"/>
    <property type="match status" value="1"/>
</dbReference>
<keyword evidence="18" id="KW-0378">Hydrolase</keyword>
<evidence type="ECO:0000313" key="19">
    <source>
        <dbReference type="Proteomes" id="UP001589896"/>
    </source>
</evidence>
<gene>
    <name evidence="18" type="ORF">ACFFGH_25565</name>
</gene>
<keyword evidence="4 15" id="KW-1003">Cell membrane</keyword>
<feature type="compositionally biased region" description="Basic and acidic residues" evidence="16">
    <location>
        <begin position="80"/>
        <end position="161"/>
    </location>
</feature>
<dbReference type="SUPFAM" id="SSF56784">
    <property type="entry name" value="HAD-like"/>
    <property type="match status" value="1"/>
</dbReference>
<feature type="transmembrane region" description="Helical" evidence="15">
    <location>
        <begin position="756"/>
        <end position="778"/>
    </location>
</feature>
<keyword evidence="19" id="KW-1185">Reference proteome</keyword>
<dbReference type="Proteomes" id="UP001589896">
    <property type="component" value="Unassembled WGS sequence"/>
</dbReference>
<comment type="subcellular location">
    <subcellularLocation>
        <location evidence="1">Cell membrane</location>
        <topology evidence="1">Multi-pass membrane protein</topology>
    </subcellularLocation>
</comment>
<evidence type="ECO:0000256" key="9">
    <source>
        <dbReference type="ARBA" id="ARBA00022840"/>
    </source>
</evidence>
<dbReference type="InterPro" id="IPR023214">
    <property type="entry name" value="HAD_sf"/>
</dbReference>
<comment type="caution">
    <text evidence="18">The sequence shown here is derived from an EMBL/GenBank/DDBJ whole genome shotgun (WGS) entry which is preliminary data.</text>
</comment>
<feature type="transmembrane region" description="Helical" evidence="15">
    <location>
        <begin position="446"/>
        <end position="466"/>
    </location>
</feature>
<evidence type="ECO:0000313" key="18">
    <source>
        <dbReference type="EMBL" id="MFC0681212.1"/>
    </source>
</evidence>
<feature type="transmembrane region" description="Helical" evidence="15">
    <location>
        <begin position="784"/>
        <end position="804"/>
    </location>
</feature>
<evidence type="ECO:0000256" key="13">
    <source>
        <dbReference type="ARBA" id="ARBA00023065"/>
    </source>
</evidence>
<dbReference type="GO" id="GO:0016787">
    <property type="term" value="F:hydrolase activity"/>
    <property type="evidence" value="ECO:0007669"/>
    <property type="project" value="UniProtKB-KW"/>
</dbReference>
<dbReference type="Pfam" id="PF00702">
    <property type="entry name" value="Hydrolase"/>
    <property type="match status" value="1"/>
</dbReference>
<dbReference type="PROSITE" id="PS00154">
    <property type="entry name" value="ATPASE_E1_E2"/>
    <property type="match status" value="1"/>
</dbReference>
<keyword evidence="11" id="KW-1278">Translocase</keyword>
<keyword evidence="12 15" id="KW-1133">Transmembrane helix</keyword>
<proteinExistence type="inferred from homology"/>
<dbReference type="NCBIfam" id="TIGR01511">
    <property type="entry name" value="ATPase-IB1_Cu"/>
    <property type="match status" value="1"/>
</dbReference>
<dbReference type="SFLD" id="SFLDG00002">
    <property type="entry name" value="C1.7:_P-type_atpase_like"/>
    <property type="match status" value="1"/>
</dbReference>
<feature type="domain" description="P-type ATPase A" evidence="17">
    <location>
        <begin position="296"/>
        <end position="395"/>
    </location>
</feature>
<dbReference type="SUPFAM" id="SSF81665">
    <property type="entry name" value="Calcium ATPase, transmembrane domain M"/>
    <property type="match status" value="1"/>
</dbReference>
<dbReference type="InterPro" id="IPR018303">
    <property type="entry name" value="ATPase_P-typ_P_site"/>
</dbReference>
<dbReference type="InterPro" id="IPR036412">
    <property type="entry name" value="HAD-like_sf"/>
</dbReference>
<dbReference type="EC" id="3.6.3.-" evidence="18"/>
<keyword evidence="3" id="KW-0813">Transport</keyword>
<feature type="transmembrane region" description="Helical" evidence="15">
    <location>
        <begin position="412"/>
        <end position="434"/>
    </location>
</feature>
<evidence type="ECO:0000259" key="17">
    <source>
        <dbReference type="Pfam" id="PF00122"/>
    </source>
</evidence>
<dbReference type="InterPro" id="IPR001757">
    <property type="entry name" value="P_typ_ATPase"/>
</dbReference>
<dbReference type="InterPro" id="IPR023299">
    <property type="entry name" value="ATPase_P-typ_cyto_dom_N"/>
</dbReference>
<evidence type="ECO:0000256" key="8">
    <source>
        <dbReference type="ARBA" id="ARBA00022741"/>
    </source>
</evidence>
<dbReference type="InterPro" id="IPR044492">
    <property type="entry name" value="P_typ_ATPase_HD_dom"/>
</dbReference>
<dbReference type="InterPro" id="IPR023298">
    <property type="entry name" value="ATPase_P-typ_TM_dom_sf"/>
</dbReference>
<keyword evidence="14 15" id="KW-0472">Membrane</keyword>
<dbReference type="Pfam" id="PF00122">
    <property type="entry name" value="E1-E2_ATPase"/>
    <property type="match status" value="1"/>
</dbReference>
<reference evidence="18 19" key="1">
    <citation type="submission" date="2024-09" db="EMBL/GenBank/DDBJ databases">
        <authorList>
            <person name="Sun Q."/>
            <person name="Mori K."/>
        </authorList>
    </citation>
    <scope>NUCLEOTIDE SEQUENCE [LARGE SCALE GENOMIC DNA]</scope>
    <source>
        <strain evidence="18 19">KCTC 23076</strain>
    </source>
</reference>
<dbReference type="SFLD" id="SFLDF00027">
    <property type="entry name" value="p-type_atpase"/>
    <property type="match status" value="1"/>
</dbReference>
<evidence type="ECO:0000256" key="6">
    <source>
        <dbReference type="ARBA" id="ARBA00022692"/>
    </source>
</evidence>
<sequence length="811" mass="85766">MPKPADSAGTDPELVAPEAAEQDVVEAAAHGHALHDRSGHEAHDSGEAERHDEHGSDHHAHHRRESNVHVNRRQRQHGAAPHDQHEHDEHDHKEHEHAEHGHAQHGLEHAHEPERHGGEPEHAHEEHGDAAHHAHDHGAHDHGAHAGHGEHAGHGDHSHHDPAQFKRKFWLSLLLTFPTLVFSTGLQDILGLDGPRFPGSEWLPAIFGIALFFYGGLVFLQGAMHELRAKQPGMMTLISLAIVVAFGYSLAVTLGLPGMDFWWELATLITIMLLGHWIEMSAVMGAQDALGELAKLLPDEAELVHGDHIQTVPVSSLKPGDSVIVRPGAAIPADGQVVEGRSDVNEALLTGESRAVTKADGDPVIAGSVNGSGSLTIRVTRTGEETALAGVMKLVADAQASKSGAQLLADRAAALLFYVALAAAVITAIAWTVLRPDDPAFTLERMVTVLVIACPHALGLAIPLVAQISTALGARRGLLVRDRAAIETARRIDVVLFDKTGTLTEGRQGVASIVAVEGEDESEVLRLAAAVENRSEHPIGKAIVTSARERGLKLARVKEFAAHGGRGAEAMVDGRRIAVGSSRLATERGLQIPSELVLATRESATAGHTVVYVFEGERVLAMVALADVVRPESAEAVERLKRSGVRVAMLTGDSREVANWVAGRLGITEVFAEVLPDQKADVVKRLQAGGTKVAMVGDGVNDAPALAQADVGIAIGAGTDVAIESAGIVLAASDPRAVVDAFTLSKATYRKMLQNLFWATGYNAIGIPLAAGVLAGAGMLLSPALGAVFMSLSTIVVAVNAQLLRRVKLGA</sequence>
<dbReference type="InterPro" id="IPR008250">
    <property type="entry name" value="ATPase_P-typ_transduc_dom_A_sf"/>
</dbReference>
<dbReference type="PANTHER" id="PTHR43520:SF5">
    <property type="entry name" value="CATION-TRANSPORTING P-TYPE ATPASE-RELATED"/>
    <property type="match status" value="1"/>
</dbReference>
<evidence type="ECO:0000256" key="12">
    <source>
        <dbReference type="ARBA" id="ARBA00022989"/>
    </source>
</evidence>
<organism evidence="18 19">
    <name type="scientific">Lysobacter korlensis</name>
    <dbReference type="NCBI Taxonomy" id="553636"/>
    <lineage>
        <taxon>Bacteria</taxon>
        <taxon>Pseudomonadati</taxon>
        <taxon>Pseudomonadota</taxon>
        <taxon>Gammaproteobacteria</taxon>
        <taxon>Lysobacterales</taxon>
        <taxon>Lysobacteraceae</taxon>
        <taxon>Lysobacter</taxon>
    </lineage>
</organism>
<dbReference type="PANTHER" id="PTHR43520">
    <property type="entry name" value="ATP7, ISOFORM B"/>
    <property type="match status" value="1"/>
</dbReference>
<protein>
    <submittedName>
        <fullName evidence="18">Copper-translocating P-type ATPase</fullName>
        <ecNumber evidence="18">3.6.3.-</ecNumber>
    </submittedName>
</protein>
<evidence type="ECO:0000256" key="3">
    <source>
        <dbReference type="ARBA" id="ARBA00022448"/>
    </source>
</evidence>
<evidence type="ECO:0000256" key="10">
    <source>
        <dbReference type="ARBA" id="ARBA00022842"/>
    </source>
</evidence>
<dbReference type="SFLD" id="SFLDS00003">
    <property type="entry name" value="Haloacid_Dehalogenase"/>
    <property type="match status" value="1"/>
</dbReference>
<feature type="compositionally biased region" description="Basic and acidic residues" evidence="16">
    <location>
        <begin position="33"/>
        <end position="58"/>
    </location>
</feature>
<evidence type="ECO:0000256" key="16">
    <source>
        <dbReference type="SAM" id="MobiDB-lite"/>
    </source>
</evidence>